<proteinExistence type="predicted"/>
<comment type="caution">
    <text evidence="1">The sequence shown here is derived from an EMBL/GenBank/DDBJ whole genome shotgun (WGS) entry which is preliminary data.</text>
</comment>
<sequence>MKLTMHSDRDYADAFRALLPPGAAWDWPVGGFGDTLLLACGKELARIDEACSSVLDLAIETHRPKAASWNITEYRRVAREAIEGVTEALPRKTFAVGARVGDRVWSSAAPETTFSVPLVRVYHLLQPLRVGSRVGDRLWGSYSRYSLRVEYYRSVVNPKLLWDALSEFKQAHVKLTFVDITGVAGGVSYEEN</sequence>
<evidence type="ECO:0008006" key="3">
    <source>
        <dbReference type="Google" id="ProtNLM"/>
    </source>
</evidence>
<protein>
    <recommendedName>
        <fullName evidence="3">DUF2313 domain-containing protein</fullName>
    </recommendedName>
</protein>
<gene>
    <name evidence="1" type="ORF">HCX48_00530</name>
</gene>
<accession>A0ABX0WFY1</accession>
<evidence type="ECO:0000313" key="2">
    <source>
        <dbReference type="Proteomes" id="UP000720344"/>
    </source>
</evidence>
<dbReference type="Proteomes" id="UP000720344">
    <property type="component" value="Unassembled WGS sequence"/>
</dbReference>
<dbReference type="RefSeq" id="WP_153590617.1">
    <property type="nucleotide sequence ID" value="NZ_WJED01000005.1"/>
</dbReference>
<reference evidence="2" key="1">
    <citation type="submission" date="2020-03" db="EMBL/GenBank/DDBJ databases">
        <title>Whole-genome sequence of the purple nonsulfur bacterium Rhodocyclus tenuis DSM112.</title>
        <authorList>
            <person name="Kyndt J.A."/>
            <person name="Meyer T.E."/>
        </authorList>
    </citation>
    <scope>NUCLEOTIDE SEQUENCE [LARGE SCALE GENOMIC DNA]</scope>
    <source>
        <strain evidence="2">DSM 112</strain>
    </source>
</reference>
<dbReference type="EMBL" id="JAATWB010000001">
    <property type="protein sequence ID" value="NJA87713.1"/>
    <property type="molecule type" value="Genomic_DNA"/>
</dbReference>
<organism evidence="1 2">
    <name type="scientific">Rhodocyclus gracilis</name>
    <dbReference type="NCBI Taxonomy" id="2929842"/>
    <lineage>
        <taxon>Bacteria</taxon>
        <taxon>Pseudomonadati</taxon>
        <taxon>Pseudomonadota</taxon>
        <taxon>Betaproteobacteria</taxon>
        <taxon>Rhodocyclales</taxon>
        <taxon>Rhodocyclaceae</taxon>
        <taxon>Rhodocyclus</taxon>
    </lineage>
</organism>
<keyword evidence="2" id="KW-1185">Reference proteome</keyword>
<evidence type="ECO:0000313" key="1">
    <source>
        <dbReference type="EMBL" id="NJA87713.1"/>
    </source>
</evidence>
<name>A0ABX0WFY1_9RHOO</name>